<dbReference type="EMBL" id="JALBUF010000001">
    <property type="protein sequence ID" value="MCI0181991.1"/>
    <property type="molecule type" value="Genomic_DNA"/>
</dbReference>
<accession>A0A9X2ACZ2</accession>
<evidence type="ECO:0000313" key="2">
    <source>
        <dbReference type="EMBL" id="MCI0181991.1"/>
    </source>
</evidence>
<dbReference type="RefSeq" id="WP_241711611.1">
    <property type="nucleotide sequence ID" value="NZ_JALBUF010000001.1"/>
</dbReference>
<dbReference type="AlphaFoldDB" id="A0A9X2ACZ2"/>
<evidence type="ECO:0000256" key="1">
    <source>
        <dbReference type="SAM" id="MobiDB-lite"/>
    </source>
</evidence>
<dbReference type="GO" id="GO:0043937">
    <property type="term" value="P:regulation of sporulation"/>
    <property type="evidence" value="ECO:0007669"/>
    <property type="project" value="InterPro"/>
</dbReference>
<protein>
    <recommendedName>
        <fullName evidence="4">Spo0E like sporulation regulatory protein</fullName>
    </recommendedName>
</protein>
<dbReference type="SUPFAM" id="SSF140500">
    <property type="entry name" value="BAS1536-like"/>
    <property type="match status" value="1"/>
</dbReference>
<feature type="region of interest" description="Disordered" evidence="1">
    <location>
        <begin position="1"/>
        <end position="24"/>
    </location>
</feature>
<evidence type="ECO:0000313" key="3">
    <source>
        <dbReference type="Proteomes" id="UP001139263"/>
    </source>
</evidence>
<reference evidence="2" key="1">
    <citation type="submission" date="2022-03" db="EMBL/GenBank/DDBJ databases">
        <title>Draft Genome Sequence of Firmicute Strain S0AB, a Heterotrophic Iron/Sulfur-Oxidizing Extreme Acidophile.</title>
        <authorList>
            <person name="Vergara E."/>
            <person name="Pakostova E."/>
            <person name="Johnson D.B."/>
            <person name="Holmes D.S."/>
        </authorList>
    </citation>
    <scope>NUCLEOTIDE SEQUENCE</scope>
    <source>
        <strain evidence="2">S0AB</strain>
    </source>
</reference>
<feature type="compositionally biased region" description="Polar residues" evidence="1">
    <location>
        <begin position="1"/>
        <end position="13"/>
    </location>
</feature>
<dbReference type="Proteomes" id="UP001139263">
    <property type="component" value="Unassembled WGS sequence"/>
</dbReference>
<sequence>MSMLDNNQNNKRSIPSHKPNRQTPEMWAIRKKMEEQFASHGDLHDPVMIQLSTQLDRLVVEEMRKHRTVLRTNRDLPPPQR</sequence>
<organism evidence="2 3">
    <name type="scientific">Sulfoacidibacillus ferrooxidans</name>
    <dbReference type="NCBI Taxonomy" id="2005001"/>
    <lineage>
        <taxon>Bacteria</taxon>
        <taxon>Bacillati</taxon>
        <taxon>Bacillota</taxon>
        <taxon>Bacilli</taxon>
        <taxon>Bacillales</taxon>
        <taxon>Alicyclobacillaceae</taxon>
        <taxon>Sulfoacidibacillus</taxon>
    </lineage>
</organism>
<proteinExistence type="predicted"/>
<keyword evidence="3" id="KW-1185">Reference proteome</keyword>
<dbReference type="Gene3D" id="4.10.280.10">
    <property type="entry name" value="Helix-loop-helix DNA-binding domain"/>
    <property type="match status" value="1"/>
</dbReference>
<evidence type="ECO:0008006" key="4">
    <source>
        <dbReference type="Google" id="ProtNLM"/>
    </source>
</evidence>
<dbReference type="GO" id="GO:0046983">
    <property type="term" value="F:protein dimerization activity"/>
    <property type="evidence" value="ECO:0007669"/>
    <property type="project" value="InterPro"/>
</dbReference>
<dbReference type="InterPro" id="IPR036638">
    <property type="entry name" value="HLH_DNA-bd_sf"/>
</dbReference>
<dbReference type="InterPro" id="IPR037208">
    <property type="entry name" value="Spo0E-like_sf"/>
</dbReference>
<comment type="caution">
    <text evidence="2">The sequence shown here is derived from an EMBL/GenBank/DDBJ whole genome shotgun (WGS) entry which is preliminary data.</text>
</comment>
<name>A0A9X2ACZ2_9BACL</name>
<gene>
    <name evidence="2" type="ORF">MM817_00242</name>
</gene>